<proteinExistence type="predicted"/>
<organism evidence="2 3">
    <name type="scientific">Drosophila gunungcola</name>
    <name type="common">fruit fly</name>
    <dbReference type="NCBI Taxonomy" id="103775"/>
    <lineage>
        <taxon>Eukaryota</taxon>
        <taxon>Metazoa</taxon>
        <taxon>Ecdysozoa</taxon>
        <taxon>Arthropoda</taxon>
        <taxon>Hexapoda</taxon>
        <taxon>Insecta</taxon>
        <taxon>Pterygota</taxon>
        <taxon>Neoptera</taxon>
        <taxon>Endopterygota</taxon>
        <taxon>Diptera</taxon>
        <taxon>Brachycera</taxon>
        <taxon>Muscomorpha</taxon>
        <taxon>Ephydroidea</taxon>
        <taxon>Drosophilidae</taxon>
        <taxon>Drosophila</taxon>
        <taxon>Sophophora</taxon>
    </lineage>
</organism>
<evidence type="ECO:0000313" key="3">
    <source>
        <dbReference type="Proteomes" id="UP001059596"/>
    </source>
</evidence>
<name>A0A9P9YTL4_9MUSC</name>
<evidence type="ECO:0000313" key="2">
    <source>
        <dbReference type="EMBL" id="KAI8042690.1"/>
    </source>
</evidence>
<keyword evidence="3" id="KW-1185">Reference proteome</keyword>
<comment type="caution">
    <text evidence="2">The sequence shown here is derived from an EMBL/GenBank/DDBJ whole genome shotgun (WGS) entry which is preliminary data.</text>
</comment>
<protein>
    <submittedName>
        <fullName evidence="2">Uncharacterized protein</fullName>
    </submittedName>
</protein>
<feature type="compositionally biased region" description="Basic and acidic residues" evidence="1">
    <location>
        <begin position="9"/>
        <end position="23"/>
    </location>
</feature>
<dbReference type="EMBL" id="JAMKOV010000002">
    <property type="protein sequence ID" value="KAI8042690.1"/>
    <property type="molecule type" value="Genomic_DNA"/>
</dbReference>
<evidence type="ECO:0000256" key="1">
    <source>
        <dbReference type="SAM" id="MobiDB-lite"/>
    </source>
</evidence>
<feature type="region of interest" description="Disordered" evidence="1">
    <location>
        <begin position="1"/>
        <end position="23"/>
    </location>
</feature>
<reference evidence="2" key="1">
    <citation type="journal article" date="2023" name="Genome Biol. Evol.">
        <title>Long-read-based Genome Assembly of Drosophila gunungcola Reveals Fewer Chemosensory Genes in Flower-breeding Species.</title>
        <authorList>
            <person name="Negi A."/>
            <person name="Liao B.Y."/>
            <person name="Yeh S.D."/>
        </authorList>
    </citation>
    <scope>NUCLEOTIDE SEQUENCE</scope>
    <source>
        <strain evidence="2">Sukarami</strain>
    </source>
</reference>
<dbReference type="AlphaFoldDB" id="A0A9P9YTL4"/>
<accession>A0A9P9YTL4</accession>
<gene>
    <name evidence="2" type="ORF">M5D96_004007</name>
</gene>
<dbReference type="Proteomes" id="UP001059596">
    <property type="component" value="Unassembled WGS sequence"/>
</dbReference>
<sequence length="78" mass="8858">MLKSCLKQRQQEQQKSERMPRSASERCRALGSMFMLLLLSCSDSVLPSLSLSRRCSSRKVALSLGRIYIKKPQIKVAN</sequence>